<keyword evidence="2" id="KW-0677">Repeat</keyword>
<protein>
    <recommendedName>
        <fullName evidence="4">EF-hand domain-containing protein</fullName>
    </recommendedName>
</protein>
<evidence type="ECO:0000256" key="3">
    <source>
        <dbReference type="ARBA" id="ARBA00022837"/>
    </source>
</evidence>
<dbReference type="GO" id="GO:0005509">
    <property type="term" value="F:calcium ion binding"/>
    <property type="evidence" value="ECO:0007669"/>
    <property type="project" value="InterPro"/>
</dbReference>
<keyword evidence="6" id="KW-1185">Reference proteome</keyword>
<evidence type="ECO:0000256" key="1">
    <source>
        <dbReference type="ARBA" id="ARBA00022723"/>
    </source>
</evidence>
<dbReference type="PANTHER" id="PTHR23055">
    <property type="entry name" value="CALCIUM BINDING PROTEINS"/>
    <property type="match status" value="1"/>
</dbReference>
<sequence>MDSSPSRNSYRLCPLTSRGTLDEKLDWAFSLYDLDNDGFITKQEMVEIVDAIYSMVGNLMDLPKDEDTPEKRVTKIFLQNGYGKQTGTMTFGMTCDAG</sequence>
<dbReference type="Pfam" id="PF00036">
    <property type="entry name" value="EF-hand_1"/>
    <property type="match status" value="1"/>
</dbReference>
<evidence type="ECO:0000313" key="6">
    <source>
        <dbReference type="Proteomes" id="UP000245119"/>
    </source>
</evidence>
<accession>A0A2T7NKB8</accession>
<dbReference type="PROSITE" id="PS00018">
    <property type="entry name" value="EF_HAND_1"/>
    <property type="match status" value="1"/>
</dbReference>
<dbReference type="AlphaFoldDB" id="A0A2T7NKB8"/>
<dbReference type="InterPro" id="IPR028846">
    <property type="entry name" value="Recoverin"/>
</dbReference>
<dbReference type="STRING" id="400727.A0A2T7NKB8"/>
<evidence type="ECO:0000259" key="4">
    <source>
        <dbReference type="PROSITE" id="PS50222"/>
    </source>
</evidence>
<dbReference type="EMBL" id="PZQS01000011">
    <property type="protein sequence ID" value="PVD21620.1"/>
    <property type="molecule type" value="Genomic_DNA"/>
</dbReference>
<reference evidence="5 6" key="1">
    <citation type="submission" date="2018-04" db="EMBL/GenBank/DDBJ databases">
        <title>The genome of golden apple snail Pomacea canaliculata provides insight into stress tolerance and invasive adaptation.</title>
        <authorList>
            <person name="Liu C."/>
            <person name="Liu B."/>
            <person name="Ren Y."/>
            <person name="Zhang Y."/>
            <person name="Wang H."/>
            <person name="Li S."/>
            <person name="Jiang F."/>
            <person name="Yin L."/>
            <person name="Zhang G."/>
            <person name="Qian W."/>
            <person name="Fan W."/>
        </authorList>
    </citation>
    <scope>NUCLEOTIDE SEQUENCE [LARGE SCALE GENOMIC DNA]</scope>
    <source>
        <strain evidence="5">SZHN2017</strain>
        <tissue evidence="5">Muscle</tissue>
    </source>
</reference>
<dbReference type="PANTHER" id="PTHR23055:SF172">
    <property type="entry name" value="EF-HAND DOMAIN-CONTAINING PROTEIN"/>
    <property type="match status" value="1"/>
</dbReference>
<dbReference type="OrthoDB" id="191686at2759"/>
<dbReference type="Proteomes" id="UP000245119">
    <property type="component" value="Linkage Group LG11"/>
</dbReference>
<gene>
    <name evidence="5" type="ORF">C0Q70_17419</name>
</gene>
<dbReference type="InterPro" id="IPR011992">
    <property type="entry name" value="EF-hand-dom_pair"/>
</dbReference>
<keyword evidence="3" id="KW-0106">Calcium</keyword>
<dbReference type="Gene3D" id="1.10.238.10">
    <property type="entry name" value="EF-hand"/>
    <property type="match status" value="1"/>
</dbReference>
<dbReference type="InterPro" id="IPR018247">
    <property type="entry name" value="EF_Hand_1_Ca_BS"/>
</dbReference>
<feature type="domain" description="EF-hand" evidence="4">
    <location>
        <begin position="20"/>
        <end position="55"/>
    </location>
</feature>
<dbReference type="InterPro" id="IPR002048">
    <property type="entry name" value="EF_hand_dom"/>
</dbReference>
<proteinExistence type="predicted"/>
<evidence type="ECO:0000313" key="5">
    <source>
        <dbReference type="EMBL" id="PVD21620.1"/>
    </source>
</evidence>
<dbReference type="SUPFAM" id="SSF47473">
    <property type="entry name" value="EF-hand"/>
    <property type="match status" value="1"/>
</dbReference>
<evidence type="ECO:0000256" key="2">
    <source>
        <dbReference type="ARBA" id="ARBA00022737"/>
    </source>
</evidence>
<name>A0A2T7NKB8_POMCA</name>
<keyword evidence="1" id="KW-0479">Metal-binding</keyword>
<dbReference type="PROSITE" id="PS50222">
    <property type="entry name" value="EF_HAND_2"/>
    <property type="match status" value="1"/>
</dbReference>
<comment type="caution">
    <text evidence="5">The sequence shown here is derived from an EMBL/GenBank/DDBJ whole genome shotgun (WGS) entry which is preliminary data.</text>
</comment>
<dbReference type="PRINTS" id="PR00450">
    <property type="entry name" value="RECOVERIN"/>
</dbReference>
<dbReference type="SMART" id="SM00054">
    <property type="entry name" value="EFh"/>
    <property type="match status" value="1"/>
</dbReference>
<organism evidence="5 6">
    <name type="scientific">Pomacea canaliculata</name>
    <name type="common">Golden apple snail</name>
    <dbReference type="NCBI Taxonomy" id="400727"/>
    <lineage>
        <taxon>Eukaryota</taxon>
        <taxon>Metazoa</taxon>
        <taxon>Spiralia</taxon>
        <taxon>Lophotrochozoa</taxon>
        <taxon>Mollusca</taxon>
        <taxon>Gastropoda</taxon>
        <taxon>Caenogastropoda</taxon>
        <taxon>Architaenioglossa</taxon>
        <taxon>Ampullarioidea</taxon>
        <taxon>Ampullariidae</taxon>
        <taxon>Pomacea</taxon>
    </lineage>
</organism>